<dbReference type="Proteomes" id="UP000249616">
    <property type="component" value="Chromosome"/>
</dbReference>
<accession>A0A2Z4JAA1</accession>
<dbReference type="RefSeq" id="WP_112441824.1">
    <property type="nucleotide sequence ID" value="NZ_CP030073.1"/>
</dbReference>
<sequence>MTDFAQYDGYKQDFDFYVGPARQDDFRSREFGDRLWADVSRILKTPFDGGTITPDSHEGYNYWFDNDDLSSSLYSGPRESGSGVLDQMPAILTVISRSEDVASSELAERIYAGLTASDDYLVVVFAHNGMPIAAKFDIGDDW</sequence>
<dbReference type="EMBL" id="CP030073">
    <property type="protein sequence ID" value="AWW41986.1"/>
    <property type="molecule type" value="Genomic_DNA"/>
</dbReference>
<reference evidence="1 2" key="1">
    <citation type="journal article" date="2019" name="Int. J. Syst. Evol. Microbiol.">
        <title>Streptomyces cadmiisoli sp. nov., a novel actinomycete isolated from cadmium-contaminated soil.</title>
        <authorList>
            <person name="Li K."/>
            <person name="Tang X."/>
            <person name="Zhao J."/>
            <person name="Guo Y."/>
            <person name="Tang Y."/>
            <person name="Gao J."/>
        </authorList>
    </citation>
    <scope>NUCLEOTIDE SEQUENCE [LARGE SCALE GENOMIC DNA]</scope>
    <source>
        <strain evidence="1 2">ZFG47</strain>
    </source>
</reference>
<gene>
    <name evidence="1" type="ORF">DN051_39685</name>
</gene>
<dbReference type="KEGG" id="scad:DN051_39685"/>
<name>A0A2Z4JAA1_9ACTN</name>
<dbReference type="AlphaFoldDB" id="A0A2Z4JAA1"/>
<organism evidence="1 2">
    <name type="scientific">Streptomyces cadmiisoli</name>
    <dbReference type="NCBI Taxonomy" id="2184053"/>
    <lineage>
        <taxon>Bacteria</taxon>
        <taxon>Bacillati</taxon>
        <taxon>Actinomycetota</taxon>
        <taxon>Actinomycetes</taxon>
        <taxon>Kitasatosporales</taxon>
        <taxon>Streptomycetaceae</taxon>
        <taxon>Streptomyces</taxon>
        <taxon>Streptomyces aurantiacus group</taxon>
    </lineage>
</organism>
<keyword evidence="2" id="KW-1185">Reference proteome</keyword>
<protein>
    <submittedName>
        <fullName evidence="1">Uncharacterized protein</fullName>
    </submittedName>
</protein>
<evidence type="ECO:0000313" key="1">
    <source>
        <dbReference type="EMBL" id="AWW41986.1"/>
    </source>
</evidence>
<proteinExistence type="predicted"/>
<evidence type="ECO:0000313" key="2">
    <source>
        <dbReference type="Proteomes" id="UP000249616"/>
    </source>
</evidence>